<keyword evidence="1" id="KW-0812">Transmembrane</keyword>
<dbReference type="PROSITE" id="PS51257">
    <property type="entry name" value="PROKAR_LIPOPROTEIN"/>
    <property type="match status" value="1"/>
</dbReference>
<evidence type="ECO:0000313" key="4">
    <source>
        <dbReference type="Proteomes" id="UP000235371"/>
    </source>
</evidence>
<sequence>MRAQFFLPLLALVACLAVADVHFVNPPAFVATDDFSTNIVMVEGEYEDIQWADVTNPNNSRISVTMWQLNGTEFFGAPEYVIRNASSDALSTPWIVNTQKNLTLSPMFYLNLFLEASASQTSTPASSGLSAGAKAGIAIGVAGAMFLGVLAGWLILGRRAKMNNVQTSYYEPVKVDYQLQEYPQEVNAEPVARYELPPGERPQH</sequence>
<protein>
    <recommendedName>
        <fullName evidence="5">Mid2 domain-containing protein</fullName>
    </recommendedName>
</protein>
<gene>
    <name evidence="3" type="ORF">K444DRAFT_637543</name>
</gene>
<dbReference type="GeneID" id="36592212"/>
<dbReference type="RefSeq" id="XP_024727022.1">
    <property type="nucleotide sequence ID" value="XM_024884135.1"/>
</dbReference>
<organism evidence="3 4">
    <name type="scientific">Hyaloscypha bicolor E</name>
    <dbReference type="NCBI Taxonomy" id="1095630"/>
    <lineage>
        <taxon>Eukaryota</taxon>
        <taxon>Fungi</taxon>
        <taxon>Dikarya</taxon>
        <taxon>Ascomycota</taxon>
        <taxon>Pezizomycotina</taxon>
        <taxon>Leotiomycetes</taxon>
        <taxon>Helotiales</taxon>
        <taxon>Hyaloscyphaceae</taxon>
        <taxon>Hyaloscypha</taxon>
        <taxon>Hyaloscypha bicolor</taxon>
    </lineage>
</organism>
<evidence type="ECO:0000313" key="3">
    <source>
        <dbReference type="EMBL" id="PMD50118.1"/>
    </source>
</evidence>
<keyword evidence="1" id="KW-1133">Transmembrane helix</keyword>
<feature type="transmembrane region" description="Helical" evidence="1">
    <location>
        <begin position="135"/>
        <end position="156"/>
    </location>
</feature>
<reference evidence="3 4" key="1">
    <citation type="submission" date="2016-04" db="EMBL/GenBank/DDBJ databases">
        <title>A degradative enzymes factory behind the ericoid mycorrhizal symbiosis.</title>
        <authorList>
            <consortium name="DOE Joint Genome Institute"/>
            <person name="Martino E."/>
            <person name="Morin E."/>
            <person name="Grelet G."/>
            <person name="Kuo A."/>
            <person name="Kohler A."/>
            <person name="Daghino S."/>
            <person name="Barry K."/>
            <person name="Choi C."/>
            <person name="Cichocki N."/>
            <person name="Clum A."/>
            <person name="Copeland A."/>
            <person name="Hainaut M."/>
            <person name="Haridas S."/>
            <person name="Labutti K."/>
            <person name="Lindquist E."/>
            <person name="Lipzen A."/>
            <person name="Khouja H.-R."/>
            <person name="Murat C."/>
            <person name="Ohm R."/>
            <person name="Olson A."/>
            <person name="Spatafora J."/>
            <person name="Veneault-Fourrey C."/>
            <person name="Henrissat B."/>
            <person name="Grigoriev I."/>
            <person name="Martin F."/>
            <person name="Perotto S."/>
        </authorList>
    </citation>
    <scope>NUCLEOTIDE SEQUENCE [LARGE SCALE GENOMIC DNA]</scope>
    <source>
        <strain evidence="3 4">E</strain>
    </source>
</reference>
<name>A0A2J6SH68_9HELO</name>
<keyword evidence="1" id="KW-0472">Membrane</keyword>
<evidence type="ECO:0008006" key="5">
    <source>
        <dbReference type="Google" id="ProtNLM"/>
    </source>
</evidence>
<proteinExistence type="predicted"/>
<keyword evidence="2" id="KW-0732">Signal</keyword>
<dbReference type="EMBL" id="KZ613913">
    <property type="protein sequence ID" value="PMD50118.1"/>
    <property type="molecule type" value="Genomic_DNA"/>
</dbReference>
<dbReference type="OrthoDB" id="3564193at2759"/>
<evidence type="ECO:0000256" key="1">
    <source>
        <dbReference type="SAM" id="Phobius"/>
    </source>
</evidence>
<evidence type="ECO:0000256" key="2">
    <source>
        <dbReference type="SAM" id="SignalP"/>
    </source>
</evidence>
<dbReference type="AlphaFoldDB" id="A0A2J6SH68"/>
<keyword evidence="4" id="KW-1185">Reference proteome</keyword>
<accession>A0A2J6SH68</accession>
<feature type="signal peptide" evidence="2">
    <location>
        <begin position="1"/>
        <end position="19"/>
    </location>
</feature>
<dbReference type="InParanoid" id="A0A2J6SH68"/>
<dbReference type="Proteomes" id="UP000235371">
    <property type="component" value="Unassembled WGS sequence"/>
</dbReference>
<feature type="chain" id="PRO_5014372575" description="Mid2 domain-containing protein" evidence="2">
    <location>
        <begin position="20"/>
        <end position="204"/>
    </location>
</feature>